<dbReference type="Pfam" id="PF00593">
    <property type="entry name" value="TonB_dep_Rec_b-barrel"/>
    <property type="match status" value="1"/>
</dbReference>
<keyword evidence="6 8" id="KW-0472">Membrane</keyword>
<keyword evidence="3 8" id="KW-1134">Transmembrane beta strand</keyword>
<dbReference type="Gene3D" id="2.40.170.20">
    <property type="entry name" value="TonB-dependent receptor, beta-barrel domain"/>
    <property type="match status" value="1"/>
</dbReference>
<feature type="signal peptide" evidence="11">
    <location>
        <begin position="1"/>
        <end position="28"/>
    </location>
</feature>
<keyword evidence="2 8" id="KW-0813">Transport</keyword>
<feature type="chain" id="PRO_5046837794" evidence="11">
    <location>
        <begin position="29"/>
        <end position="925"/>
    </location>
</feature>
<feature type="compositionally biased region" description="Low complexity" evidence="10">
    <location>
        <begin position="638"/>
        <end position="655"/>
    </location>
</feature>
<evidence type="ECO:0000256" key="9">
    <source>
        <dbReference type="RuleBase" id="RU003357"/>
    </source>
</evidence>
<dbReference type="PROSITE" id="PS52016">
    <property type="entry name" value="TONB_DEPENDENT_REC_3"/>
    <property type="match status" value="1"/>
</dbReference>
<evidence type="ECO:0000259" key="13">
    <source>
        <dbReference type="Pfam" id="PF07715"/>
    </source>
</evidence>
<evidence type="ECO:0000313" key="14">
    <source>
        <dbReference type="EMBL" id="QRH00310.1"/>
    </source>
</evidence>
<feature type="domain" description="TonB-dependent receptor plug" evidence="13">
    <location>
        <begin position="57"/>
        <end position="176"/>
    </location>
</feature>
<dbReference type="InterPro" id="IPR012910">
    <property type="entry name" value="Plug_dom"/>
</dbReference>
<dbReference type="InterPro" id="IPR037066">
    <property type="entry name" value="Plug_dom_sf"/>
</dbReference>
<dbReference type="Proteomes" id="UP000596252">
    <property type="component" value="Chromosome"/>
</dbReference>
<keyword evidence="7 8" id="KW-0998">Cell outer membrane</keyword>
<accession>A0ABX7FZ49</accession>
<evidence type="ECO:0000256" key="1">
    <source>
        <dbReference type="ARBA" id="ARBA00004571"/>
    </source>
</evidence>
<comment type="similarity">
    <text evidence="8 9">Belongs to the TonB-dependent receptor family.</text>
</comment>
<keyword evidence="4 8" id="KW-0812">Transmembrane</keyword>
<dbReference type="Gene3D" id="2.170.130.10">
    <property type="entry name" value="TonB-dependent receptor, plug domain"/>
    <property type="match status" value="1"/>
</dbReference>
<comment type="subcellular location">
    <subcellularLocation>
        <location evidence="1 8">Cell outer membrane</location>
        <topology evidence="1 8">Multi-pass membrane protein</topology>
    </subcellularLocation>
</comment>
<keyword evidence="15" id="KW-1185">Reference proteome</keyword>
<evidence type="ECO:0000256" key="5">
    <source>
        <dbReference type="ARBA" id="ARBA00023077"/>
    </source>
</evidence>
<dbReference type="RefSeq" id="WP_203324042.1">
    <property type="nucleotide sequence ID" value="NZ_CP069213.1"/>
</dbReference>
<keyword evidence="14" id="KW-0675">Receptor</keyword>
<sequence>MFKATQLSTAVRLGLFSATLGLSVGAIAAEEVNTTSVEEEKVERIEVTGSRISRTDMEIATPVTVITADDMKDQGFITAFDALQGLSQNTGTVQGNEFGAQGGFTPNADVIDLRGFGPGYTLVLLNGRRIAENPTPYNGKSNFVNLNGIPFAAIDRIEVVTQGSSAIYGSDAVAGVVNIILKKGVESTTVSAMMGTTKDGGGDQSRFSLTTGAVGSNYSVTAAVEYSKQDPIYARDRDFMDSVDDNPAGASPLSRGILVLDRRARTYRDPGAETCAATGSGYVYADRANFGKYCGVDTTGDNTIKNERENISAYFSGTYDFSDSLSGFADVMYSQMESGVYGSRHFFSEDLFVNTPDGSGNYGTRDYVLHQRIFSFDEMGQRKTEFEEASANVTLGLKGVIADNYDWKVYYSESRMDYESRRDWLKEEAVAEYFLGEIDNPYGLYNGAGKVGIYDVITQDVRDAVLGTQLITADSYSRTFSAEISGDLFDMPAGAVGFAAIAEYNKQGYDLIQDDRTLNTEGLGWYGLTGTEGGGDRDRYAVGLEVLVPVLDGLDVTLAGRYDRYDDATTDVGGRLSPSVAVTYKPMDELMFRGTWGQSFRAPDMHYVFAGNSGFYSSTYDWIDCRVNDYDDDPSFVPSESNCNSSSFKGSRSGSTTLEEESGTNWGIGIVAEPIENLSFTLDYYSIKLEDIIGDESAQAIMDLEYDCKYGLNGKDPSSAECMANQDKVGRGAVGAPNEGELTGINTTPVNKSQYQQDGLDASIHYKLSTEIGDFGATLNWTHILHTKYQATDESMLEDIRDDKDNSEPRSKTSLVLTYSYQDFSMAIRGDRIGQIPLWEQPSENYDPETGDVLKVDRLDPYYTVNLGLGYQFNDNLSMSVSAENIFNTRPETDVTHDSWPFYNSFAYPGAGVGATYRAEVSYKF</sequence>
<feature type="region of interest" description="Disordered" evidence="10">
    <location>
        <begin position="638"/>
        <end position="661"/>
    </location>
</feature>
<feature type="domain" description="TonB-dependent receptor-like beta-barrel" evidence="12">
    <location>
        <begin position="378"/>
        <end position="886"/>
    </location>
</feature>
<dbReference type="InterPro" id="IPR000531">
    <property type="entry name" value="Beta-barrel_TonB"/>
</dbReference>
<dbReference type="SUPFAM" id="SSF56935">
    <property type="entry name" value="Porins"/>
    <property type="match status" value="1"/>
</dbReference>
<organism evidence="14 15">
    <name type="scientific">Shewanella litorisediminis</name>
    <dbReference type="NCBI Taxonomy" id="1173586"/>
    <lineage>
        <taxon>Bacteria</taxon>
        <taxon>Pseudomonadati</taxon>
        <taxon>Pseudomonadota</taxon>
        <taxon>Gammaproteobacteria</taxon>
        <taxon>Alteromonadales</taxon>
        <taxon>Shewanellaceae</taxon>
        <taxon>Shewanella</taxon>
    </lineage>
</organism>
<evidence type="ECO:0000256" key="11">
    <source>
        <dbReference type="SAM" id="SignalP"/>
    </source>
</evidence>
<evidence type="ECO:0000256" key="4">
    <source>
        <dbReference type="ARBA" id="ARBA00022692"/>
    </source>
</evidence>
<dbReference type="InterPro" id="IPR039426">
    <property type="entry name" value="TonB-dep_rcpt-like"/>
</dbReference>
<evidence type="ECO:0000256" key="8">
    <source>
        <dbReference type="PROSITE-ProRule" id="PRU01360"/>
    </source>
</evidence>
<name>A0ABX7FZ49_9GAMM</name>
<protein>
    <submittedName>
        <fullName evidence="14">TonB-dependent receptor</fullName>
    </submittedName>
</protein>
<evidence type="ECO:0000256" key="6">
    <source>
        <dbReference type="ARBA" id="ARBA00023136"/>
    </source>
</evidence>
<evidence type="ECO:0000256" key="7">
    <source>
        <dbReference type="ARBA" id="ARBA00023237"/>
    </source>
</evidence>
<dbReference type="Pfam" id="PF07715">
    <property type="entry name" value="Plug"/>
    <property type="match status" value="1"/>
</dbReference>
<evidence type="ECO:0000256" key="2">
    <source>
        <dbReference type="ARBA" id="ARBA00022448"/>
    </source>
</evidence>
<evidence type="ECO:0000259" key="12">
    <source>
        <dbReference type="Pfam" id="PF00593"/>
    </source>
</evidence>
<keyword evidence="11" id="KW-0732">Signal</keyword>
<evidence type="ECO:0000313" key="15">
    <source>
        <dbReference type="Proteomes" id="UP000596252"/>
    </source>
</evidence>
<dbReference type="EMBL" id="CP069213">
    <property type="protein sequence ID" value="QRH00310.1"/>
    <property type="molecule type" value="Genomic_DNA"/>
</dbReference>
<evidence type="ECO:0000256" key="3">
    <source>
        <dbReference type="ARBA" id="ARBA00022452"/>
    </source>
</evidence>
<dbReference type="PANTHER" id="PTHR47234">
    <property type="match status" value="1"/>
</dbReference>
<dbReference type="PANTHER" id="PTHR47234:SF1">
    <property type="entry name" value="TONB-DEPENDENT RECEPTOR"/>
    <property type="match status" value="1"/>
</dbReference>
<keyword evidence="5 9" id="KW-0798">TonB box</keyword>
<reference evidence="14 15" key="1">
    <citation type="journal article" date="2012" name="Antonie Van Leeuwenhoek">
        <title>Shewanella litorisediminis sp. nov., a gammaproteobacterium isolated from a tidal flat sediment.</title>
        <authorList>
            <person name="Lee M.H."/>
            <person name="Yoon J.H."/>
        </authorList>
    </citation>
    <scope>NUCLEOTIDE SEQUENCE [LARGE SCALE GENOMIC DNA]</scope>
    <source>
        <strain evidence="14 15">SMK1-12</strain>
    </source>
</reference>
<gene>
    <name evidence="14" type="ORF">JQC75_10355</name>
</gene>
<evidence type="ECO:0000256" key="10">
    <source>
        <dbReference type="SAM" id="MobiDB-lite"/>
    </source>
</evidence>
<dbReference type="InterPro" id="IPR036942">
    <property type="entry name" value="Beta-barrel_TonB_sf"/>
</dbReference>
<proteinExistence type="inferred from homology"/>